<name>A0A6J4KX76_9SPHI</name>
<evidence type="ECO:0000313" key="1">
    <source>
        <dbReference type="EMBL" id="CAA9317814.1"/>
    </source>
</evidence>
<accession>A0A6J4KX76</accession>
<gene>
    <name evidence="1" type="ORF">AVDCRST_MAG56-6789</name>
</gene>
<dbReference type="InterPro" id="IPR008497">
    <property type="entry name" value="DUF779"/>
</dbReference>
<protein>
    <submittedName>
        <fullName evidence="1">Uncharacterized protein</fullName>
    </submittedName>
</protein>
<proteinExistence type="predicted"/>
<dbReference type="AlphaFoldDB" id="A0A6J4KX76"/>
<dbReference type="Pfam" id="PF05610">
    <property type="entry name" value="DUF779"/>
    <property type="match status" value="1"/>
</dbReference>
<reference evidence="1" key="1">
    <citation type="submission" date="2020-02" db="EMBL/GenBank/DDBJ databases">
        <authorList>
            <person name="Meier V. D."/>
        </authorList>
    </citation>
    <scope>NUCLEOTIDE SEQUENCE</scope>
    <source>
        <strain evidence="1">AVDCRST_MAG56</strain>
    </source>
</reference>
<dbReference type="EMBL" id="CADCTQ010000558">
    <property type="protein sequence ID" value="CAA9317814.1"/>
    <property type="molecule type" value="Genomic_DNA"/>
</dbReference>
<organism evidence="1">
    <name type="scientific">uncultured Cytophagales bacterium</name>
    <dbReference type="NCBI Taxonomy" id="158755"/>
    <lineage>
        <taxon>Bacteria</taxon>
        <taxon>Pseudomonadati</taxon>
        <taxon>Bacteroidota</taxon>
        <taxon>Sphingobacteriia</taxon>
        <taxon>Sphingobacteriales</taxon>
        <taxon>environmental samples</taxon>
    </lineage>
</organism>
<sequence>MSEEQYQYWQHTQLTIDVTPGRGASFSLEIPLGVRFLIRSKMFTDEERDNLTAVQAGASMV</sequence>